<keyword evidence="2" id="KW-1185">Reference proteome</keyword>
<sequence length="98" mass="10851">MIPMGLFGDAMHALYHSGHYGYNVNVKKTAPAVDPKEVPAIAALGRLNRTPNFKTWSIDSPYKTAEFTEKLTAAVATCDLKMSDLEIKPQIDGRWGDR</sequence>
<gene>
    <name evidence="1" type="ORF">D1831_07505</name>
</gene>
<dbReference type="EMBL" id="QWZQ01000021">
    <property type="protein sequence ID" value="RRK10395.1"/>
    <property type="molecule type" value="Genomic_DNA"/>
</dbReference>
<evidence type="ECO:0000313" key="2">
    <source>
        <dbReference type="Proteomes" id="UP000283633"/>
    </source>
</evidence>
<evidence type="ECO:0000313" key="1">
    <source>
        <dbReference type="EMBL" id="RRK10395.1"/>
    </source>
</evidence>
<dbReference type="Proteomes" id="UP000283633">
    <property type="component" value="Unassembled WGS sequence"/>
</dbReference>
<comment type="caution">
    <text evidence="1">The sequence shown here is derived from an EMBL/GenBank/DDBJ whole genome shotgun (WGS) entry which is preliminary data.</text>
</comment>
<dbReference type="OrthoDB" id="2295110at2"/>
<name>A0A426D723_9LACO</name>
<protein>
    <submittedName>
        <fullName evidence="1">Uncharacterized protein</fullName>
    </submittedName>
</protein>
<proteinExistence type="predicted"/>
<organism evidence="1 2">
    <name type="scientific">Lactiplantibacillus garii</name>
    <dbReference type="NCBI Taxonomy" id="2306423"/>
    <lineage>
        <taxon>Bacteria</taxon>
        <taxon>Bacillati</taxon>
        <taxon>Bacillota</taxon>
        <taxon>Bacilli</taxon>
        <taxon>Lactobacillales</taxon>
        <taxon>Lactobacillaceae</taxon>
        <taxon>Lactiplantibacillus</taxon>
    </lineage>
</organism>
<reference evidence="1 2" key="1">
    <citation type="submission" date="2018-08" db="EMBL/GenBank/DDBJ databases">
        <title>Genome Lactobacillus garii FI11369.</title>
        <authorList>
            <person name="Diaz M."/>
            <person name="Narbad A."/>
        </authorList>
    </citation>
    <scope>NUCLEOTIDE SEQUENCE [LARGE SCALE GENOMIC DNA]</scope>
    <source>
        <strain evidence="1 2">FI11369</strain>
    </source>
</reference>
<dbReference type="AlphaFoldDB" id="A0A426D723"/>
<accession>A0A426D723</accession>